<dbReference type="RefSeq" id="WP_042207422.1">
    <property type="nucleotide sequence ID" value="NZ_CP009288.1"/>
</dbReference>
<dbReference type="EMBL" id="CP009288">
    <property type="protein sequence ID" value="AIQ13618.1"/>
    <property type="molecule type" value="Genomic_DNA"/>
</dbReference>
<keyword evidence="3" id="KW-1185">Reference proteome</keyword>
<dbReference type="AlphaFoldDB" id="A0A089HTC3"/>
<dbReference type="OrthoDB" id="2624750at2"/>
<feature type="domain" description="HTH cro/C1-type" evidence="1">
    <location>
        <begin position="6"/>
        <end position="60"/>
    </location>
</feature>
<dbReference type="GO" id="GO:0003677">
    <property type="term" value="F:DNA binding"/>
    <property type="evidence" value="ECO:0007669"/>
    <property type="project" value="InterPro"/>
</dbReference>
<dbReference type="KEGG" id="pdu:PDUR_18090"/>
<sequence>MNGKEMRAIRLAYGLTQQEFSQCLGTSLSSVAMAETGKRKVTDRLRFKIARHFPLTTEVQAVIESAEQLEGS</sequence>
<dbReference type="SUPFAM" id="SSF47413">
    <property type="entry name" value="lambda repressor-like DNA-binding domains"/>
    <property type="match status" value="1"/>
</dbReference>
<dbReference type="SMART" id="SM00530">
    <property type="entry name" value="HTH_XRE"/>
    <property type="match status" value="1"/>
</dbReference>
<protein>
    <recommendedName>
        <fullName evidence="1">HTH cro/C1-type domain-containing protein</fullName>
    </recommendedName>
</protein>
<dbReference type="InterPro" id="IPR010982">
    <property type="entry name" value="Lambda_DNA-bd_dom_sf"/>
</dbReference>
<proteinExistence type="predicted"/>
<gene>
    <name evidence="2" type="ORF">PDUR_18090</name>
</gene>
<reference evidence="2 3" key="1">
    <citation type="submission" date="2014-08" db="EMBL/GenBank/DDBJ databases">
        <title>Comparative genomics of the Paenibacillus odorifer group.</title>
        <authorList>
            <person name="den Bakker H.C."/>
            <person name="Tsai Y.-C."/>
            <person name="Martin N."/>
            <person name="Korlach J."/>
            <person name="Wiedmann M."/>
        </authorList>
    </citation>
    <scope>NUCLEOTIDE SEQUENCE [LARGE SCALE GENOMIC DNA]</scope>
    <source>
        <strain evidence="2 3">DSM 1735</strain>
    </source>
</reference>
<name>A0A089HTC3_PAEDU</name>
<dbReference type="CDD" id="cd00093">
    <property type="entry name" value="HTH_XRE"/>
    <property type="match status" value="1"/>
</dbReference>
<dbReference type="Pfam" id="PF01381">
    <property type="entry name" value="HTH_3"/>
    <property type="match status" value="1"/>
</dbReference>
<evidence type="ECO:0000259" key="1">
    <source>
        <dbReference type="PROSITE" id="PS50943"/>
    </source>
</evidence>
<dbReference type="PROSITE" id="PS50943">
    <property type="entry name" value="HTH_CROC1"/>
    <property type="match status" value="1"/>
</dbReference>
<accession>A0A089HTC3</accession>
<dbReference type="Proteomes" id="UP000029409">
    <property type="component" value="Chromosome"/>
</dbReference>
<evidence type="ECO:0000313" key="3">
    <source>
        <dbReference type="Proteomes" id="UP000029409"/>
    </source>
</evidence>
<dbReference type="InterPro" id="IPR001387">
    <property type="entry name" value="Cro/C1-type_HTH"/>
</dbReference>
<evidence type="ECO:0000313" key="2">
    <source>
        <dbReference type="EMBL" id="AIQ13618.1"/>
    </source>
</evidence>
<dbReference type="Gene3D" id="1.10.260.40">
    <property type="entry name" value="lambda repressor-like DNA-binding domains"/>
    <property type="match status" value="1"/>
</dbReference>
<organism evidence="2 3">
    <name type="scientific">Paenibacillus durus</name>
    <name type="common">Paenibacillus azotofixans</name>
    <dbReference type="NCBI Taxonomy" id="44251"/>
    <lineage>
        <taxon>Bacteria</taxon>
        <taxon>Bacillati</taxon>
        <taxon>Bacillota</taxon>
        <taxon>Bacilli</taxon>
        <taxon>Bacillales</taxon>
        <taxon>Paenibacillaceae</taxon>
        <taxon>Paenibacillus</taxon>
    </lineage>
</organism>